<name>A0A1Z4JP71_LEPBY</name>
<gene>
    <name evidence="1" type="ORF">NIES2135_53890</name>
</gene>
<organism evidence="1 2">
    <name type="scientific">Leptolyngbya boryana NIES-2135</name>
    <dbReference type="NCBI Taxonomy" id="1973484"/>
    <lineage>
        <taxon>Bacteria</taxon>
        <taxon>Bacillati</taxon>
        <taxon>Cyanobacteriota</taxon>
        <taxon>Cyanophyceae</taxon>
        <taxon>Leptolyngbyales</taxon>
        <taxon>Leptolyngbyaceae</taxon>
        <taxon>Leptolyngbya group</taxon>
        <taxon>Leptolyngbya</taxon>
    </lineage>
</organism>
<accession>A0A1Z4JP71</accession>
<sequence length="78" mass="8429">MSQQAKVAGGLPPDPDNPGWVKGWGVVRNSPWHLYAVCVTEGEANQALEEAGSEYQVIYGSHELGYDSFMSESSSIGR</sequence>
<proteinExistence type="predicted"/>
<evidence type="ECO:0000313" key="2">
    <source>
        <dbReference type="Proteomes" id="UP000217895"/>
    </source>
</evidence>
<evidence type="ECO:0000313" key="1">
    <source>
        <dbReference type="EMBL" id="BAY58516.1"/>
    </source>
</evidence>
<dbReference type="AlphaFoldDB" id="A0A1Z4JP71"/>
<dbReference type="EMBL" id="AP018203">
    <property type="protein sequence ID" value="BAY58516.1"/>
    <property type="molecule type" value="Genomic_DNA"/>
</dbReference>
<reference evidence="1 2" key="1">
    <citation type="submission" date="2017-06" db="EMBL/GenBank/DDBJ databases">
        <title>Genome sequencing of cyanobaciteial culture collection at National Institute for Environmental Studies (NIES).</title>
        <authorList>
            <person name="Hirose Y."/>
            <person name="Shimura Y."/>
            <person name="Fujisawa T."/>
            <person name="Nakamura Y."/>
            <person name="Kawachi M."/>
        </authorList>
    </citation>
    <scope>NUCLEOTIDE SEQUENCE [LARGE SCALE GENOMIC DNA]</scope>
    <source>
        <strain evidence="1 2">NIES-2135</strain>
    </source>
</reference>
<protein>
    <submittedName>
        <fullName evidence="1">Uncharacterized protein</fullName>
    </submittedName>
</protein>
<dbReference type="Proteomes" id="UP000217895">
    <property type="component" value="Chromosome"/>
</dbReference>
<keyword evidence="2" id="KW-1185">Reference proteome</keyword>